<keyword evidence="6" id="KW-1185">Reference proteome</keyword>
<dbReference type="AlphaFoldDB" id="A0AA88X0Q9"/>
<keyword evidence="1" id="KW-0479">Metal-binding</keyword>
<dbReference type="Proteomes" id="UP001188597">
    <property type="component" value="Unassembled WGS sequence"/>
</dbReference>
<dbReference type="EMBL" id="JAVXUP010000348">
    <property type="protein sequence ID" value="KAK3030215.1"/>
    <property type="molecule type" value="Genomic_DNA"/>
</dbReference>
<dbReference type="InterPro" id="IPR050295">
    <property type="entry name" value="Plant_2OG-oxidoreductases"/>
</dbReference>
<accession>A0AA88X0Q9</accession>
<evidence type="ECO:0000259" key="4">
    <source>
        <dbReference type="Pfam" id="PF14226"/>
    </source>
</evidence>
<reference evidence="5" key="1">
    <citation type="submission" date="2022-12" db="EMBL/GenBank/DDBJ databases">
        <title>Draft genome assemblies for two species of Escallonia (Escalloniales).</title>
        <authorList>
            <person name="Chanderbali A."/>
            <person name="Dervinis C."/>
            <person name="Anghel I."/>
            <person name="Soltis D."/>
            <person name="Soltis P."/>
            <person name="Zapata F."/>
        </authorList>
    </citation>
    <scope>NUCLEOTIDE SEQUENCE</scope>
    <source>
        <strain evidence="5">UCBG64.0493</strain>
        <tissue evidence="5">Leaf</tissue>
    </source>
</reference>
<dbReference type="Pfam" id="PF14226">
    <property type="entry name" value="DIOX_N"/>
    <property type="match status" value="1"/>
</dbReference>
<feature type="region of interest" description="Disordered" evidence="3">
    <location>
        <begin position="1"/>
        <end position="48"/>
    </location>
</feature>
<protein>
    <recommendedName>
        <fullName evidence="4">Non-haem dioxygenase N-terminal domain-containing protein</fullName>
    </recommendedName>
</protein>
<name>A0AA88X0Q9_9ASTE</name>
<proteinExistence type="predicted"/>
<evidence type="ECO:0000256" key="1">
    <source>
        <dbReference type="ARBA" id="ARBA00022723"/>
    </source>
</evidence>
<keyword evidence="2" id="KW-0408">Iron</keyword>
<evidence type="ECO:0000313" key="6">
    <source>
        <dbReference type="Proteomes" id="UP001188597"/>
    </source>
</evidence>
<dbReference type="PANTHER" id="PTHR47991">
    <property type="entry name" value="OXOGLUTARATE/IRON-DEPENDENT DIOXYGENASE"/>
    <property type="match status" value="1"/>
</dbReference>
<dbReference type="Gene3D" id="2.60.120.330">
    <property type="entry name" value="B-lactam Antibiotic, Isopenicillin N Synthase, Chain"/>
    <property type="match status" value="1"/>
</dbReference>
<feature type="domain" description="Non-haem dioxygenase N-terminal" evidence="4">
    <location>
        <begin position="46"/>
        <end position="125"/>
    </location>
</feature>
<comment type="caution">
    <text evidence="5">The sequence shown here is derived from an EMBL/GenBank/DDBJ whole genome shotgun (WGS) entry which is preliminary data.</text>
</comment>
<evidence type="ECO:0000313" key="5">
    <source>
        <dbReference type="EMBL" id="KAK3030215.1"/>
    </source>
</evidence>
<gene>
    <name evidence="5" type="ORF">RJ639_038725</name>
</gene>
<dbReference type="GO" id="GO:0046872">
    <property type="term" value="F:metal ion binding"/>
    <property type="evidence" value="ECO:0007669"/>
    <property type="project" value="UniProtKB-KW"/>
</dbReference>
<sequence length="199" mass="22426">MEVASRPIRVQSIAQSGTAPQVPPEYIQPPETRPNNPTARPANNPIPSIDLSSAVRNAVFLRTEIGATCREWGAFHVTNHSVPPKLLDKIRRMGHTFFKACPMEEKLWYSCDTSGAATEGYDSLSRIYDGEDVTDFSADQFERESTTDAESKGVDYDRSGKSLLARKLKSEYLPFKWLQLVVASGRRSCQWSRVVTWWI</sequence>
<evidence type="ECO:0000256" key="3">
    <source>
        <dbReference type="SAM" id="MobiDB-lite"/>
    </source>
</evidence>
<feature type="compositionally biased region" description="Low complexity" evidence="3">
    <location>
        <begin position="33"/>
        <end position="45"/>
    </location>
</feature>
<dbReference type="SUPFAM" id="SSF51197">
    <property type="entry name" value="Clavaminate synthase-like"/>
    <property type="match status" value="1"/>
</dbReference>
<organism evidence="5 6">
    <name type="scientific">Escallonia herrerae</name>
    <dbReference type="NCBI Taxonomy" id="1293975"/>
    <lineage>
        <taxon>Eukaryota</taxon>
        <taxon>Viridiplantae</taxon>
        <taxon>Streptophyta</taxon>
        <taxon>Embryophyta</taxon>
        <taxon>Tracheophyta</taxon>
        <taxon>Spermatophyta</taxon>
        <taxon>Magnoliopsida</taxon>
        <taxon>eudicotyledons</taxon>
        <taxon>Gunneridae</taxon>
        <taxon>Pentapetalae</taxon>
        <taxon>asterids</taxon>
        <taxon>campanulids</taxon>
        <taxon>Escalloniales</taxon>
        <taxon>Escalloniaceae</taxon>
        <taxon>Escallonia</taxon>
    </lineage>
</organism>
<dbReference type="InterPro" id="IPR027443">
    <property type="entry name" value="IPNS-like_sf"/>
</dbReference>
<evidence type="ECO:0000256" key="2">
    <source>
        <dbReference type="ARBA" id="ARBA00023004"/>
    </source>
</evidence>
<dbReference type="InterPro" id="IPR026992">
    <property type="entry name" value="DIOX_N"/>
</dbReference>